<feature type="transmembrane region" description="Helical" evidence="20">
    <location>
        <begin position="168"/>
        <end position="188"/>
    </location>
</feature>
<comment type="pathway">
    <text evidence="4">Lipid metabolism.</text>
</comment>
<evidence type="ECO:0000256" key="20">
    <source>
        <dbReference type="SAM" id="Phobius"/>
    </source>
</evidence>
<keyword evidence="14" id="KW-0443">Lipid metabolism</keyword>
<evidence type="ECO:0000256" key="6">
    <source>
        <dbReference type="ARBA" id="ARBA00012487"/>
    </source>
</evidence>
<dbReference type="GO" id="GO:0005886">
    <property type="term" value="C:plasma membrane"/>
    <property type="evidence" value="ECO:0007669"/>
    <property type="project" value="UniProtKB-SubCell"/>
</dbReference>
<keyword evidence="13 20" id="KW-1133">Transmembrane helix</keyword>
<evidence type="ECO:0000256" key="17">
    <source>
        <dbReference type="ARBA" id="ARBA00023264"/>
    </source>
</evidence>
<dbReference type="PANTHER" id="PTHR46382:SF1">
    <property type="entry name" value="PHOSPHATIDATE CYTIDYLYLTRANSFERASE"/>
    <property type="match status" value="1"/>
</dbReference>
<comment type="catalytic activity">
    <reaction evidence="1 18">
        <text>a 1,2-diacyl-sn-glycero-3-phosphate + CTP + H(+) = a CDP-1,2-diacyl-sn-glycerol + diphosphate</text>
        <dbReference type="Rhea" id="RHEA:16229"/>
        <dbReference type="ChEBI" id="CHEBI:15378"/>
        <dbReference type="ChEBI" id="CHEBI:33019"/>
        <dbReference type="ChEBI" id="CHEBI:37563"/>
        <dbReference type="ChEBI" id="CHEBI:58332"/>
        <dbReference type="ChEBI" id="CHEBI:58608"/>
        <dbReference type="EC" id="2.7.7.41"/>
    </reaction>
</comment>
<dbReference type="PROSITE" id="PS01315">
    <property type="entry name" value="CDS"/>
    <property type="match status" value="1"/>
</dbReference>
<dbReference type="Proteomes" id="UP000199651">
    <property type="component" value="Unassembled WGS sequence"/>
</dbReference>
<accession>A0A1H0I6B2</accession>
<dbReference type="OrthoDB" id="9799199at2"/>
<keyword evidence="11 18" id="KW-0812">Transmembrane</keyword>
<comment type="similarity">
    <text evidence="5 18">Belongs to the CDS family.</text>
</comment>
<keyword evidence="9" id="KW-0444">Lipid biosynthesis</keyword>
<evidence type="ECO:0000256" key="14">
    <source>
        <dbReference type="ARBA" id="ARBA00023098"/>
    </source>
</evidence>
<dbReference type="AlphaFoldDB" id="A0A1H0I6B2"/>
<evidence type="ECO:0000256" key="19">
    <source>
        <dbReference type="SAM" id="MobiDB-lite"/>
    </source>
</evidence>
<evidence type="ECO:0000256" key="11">
    <source>
        <dbReference type="ARBA" id="ARBA00022692"/>
    </source>
</evidence>
<evidence type="ECO:0000313" key="22">
    <source>
        <dbReference type="Proteomes" id="UP000199651"/>
    </source>
</evidence>
<evidence type="ECO:0000256" key="16">
    <source>
        <dbReference type="ARBA" id="ARBA00023209"/>
    </source>
</evidence>
<evidence type="ECO:0000256" key="8">
    <source>
        <dbReference type="ARBA" id="ARBA00022475"/>
    </source>
</evidence>
<dbReference type="STRING" id="504798.SAMN05421871_108128"/>
<keyword evidence="17" id="KW-1208">Phospholipid metabolism</keyword>
<keyword evidence="15 20" id="KW-0472">Membrane</keyword>
<evidence type="ECO:0000256" key="18">
    <source>
        <dbReference type="RuleBase" id="RU003938"/>
    </source>
</evidence>
<evidence type="ECO:0000256" key="13">
    <source>
        <dbReference type="ARBA" id="ARBA00022989"/>
    </source>
</evidence>
<keyword evidence="8" id="KW-1003">Cell membrane</keyword>
<evidence type="ECO:0000256" key="3">
    <source>
        <dbReference type="ARBA" id="ARBA00005119"/>
    </source>
</evidence>
<dbReference type="GO" id="GO:0016024">
    <property type="term" value="P:CDP-diacylglycerol biosynthetic process"/>
    <property type="evidence" value="ECO:0007669"/>
    <property type="project" value="UniProtKB-UniPathway"/>
</dbReference>
<evidence type="ECO:0000256" key="7">
    <source>
        <dbReference type="ARBA" id="ARBA00019373"/>
    </source>
</evidence>
<evidence type="ECO:0000256" key="2">
    <source>
        <dbReference type="ARBA" id="ARBA00004651"/>
    </source>
</evidence>
<dbReference type="EMBL" id="FNJB01000002">
    <property type="protein sequence ID" value="SDO26957.1"/>
    <property type="molecule type" value="Genomic_DNA"/>
</dbReference>
<feature type="transmembrane region" description="Helical" evidence="20">
    <location>
        <begin position="61"/>
        <end position="78"/>
    </location>
</feature>
<keyword evidence="16" id="KW-0594">Phospholipid biosynthesis</keyword>
<name>A0A1H0I6B2_9PSEU</name>
<feature type="region of interest" description="Disordered" evidence="19">
    <location>
        <begin position="1"/>
        <end position="26"/>
    </location>
</feature>
<feature type="compositionally biased region" description="Basic and acidic residues" evidence="19">
    <location>
        <begin position="8"/>
        <end position="17"/>
    </location>
</feature>
<evidence type="ECO:0000256" key="4">
    <source>
        <dbReference type="ARBA" id="ARBA00005189"/>
    </source>
</evidence>
<comment type="subcellular location">
    <subcellularLocation>
        <location evidence="2">Cell membrane</location>
        <topology evidence="2">Multi-pass membrane protein</topology>
    </subcellularLocation>
</comment>
<dbReference type="UniPathway" id="UPA00557">
    <property type="reaction ID" value="UER00614"/>
</dbReference>
<reference evidence="22" key="1">
    <citation type="submission" date="2016-10" db="EMBL/GenBank/DDBJ databases">
        <authorList>
            <person name="Varghese N."/>
            <person name="Submissions S."/>
        </authorList>
    </citation>
    <scope>NUCLEOTIDE SEQUENCE [LARGE SCALE GENOMIC DNA]</scope>
    <source>
        <strain evidence="22">IBRC-M 10655</strain>
    </source>
</reference>
<feature type="transmembrane region" description="Helical" evidence="20">
    <location>
        <begin position="141"/>
        <end position="162"/>
    </location>
</feature>
<feature type="transmembrane region" description="Helical" evidence="20">
    <location>
        <begin position="85"/>
        <end position="106"/>
    </location>
</feature>
<evidence type="ECO:0000256" key="9">
    <source>
        <dbReference type="ARBA" id="ARBA00022516"/>
    </source>
</evidence>
<evidence type="ECO:0000256" key="10">
    <source>
        <dbReference type="ARBA" id="ARBA00022679"/>
    </source>
</evidence>
<dbReference type="PANTHER" id="PTHR46382">
    <property type="entry name" value="PHOSPHATIDATE CYTIDYLYLTRANSFERASE"/>
    <property type="match status" value="1"/>
</dbReference>
<dbReference type="GO" id="GO:0004605">
    <property type="term" value="F:phosphatidate cytidylyltransferase activity"/>
    <property type="evidence" value="ECO:0007669"/>
    <property type="project" value="UniProtKB-EC"/>
</dbReference>
<sequence>MVAGPVGELEHESRDHPVTAGSADLPAPNVSRAGRNLPAAIGVGVVLGGAVLLALLTVRHVFIGIVAIAVAVATWELVGALKRGAGIDVALWPVLIGGQAMVWLSWPLGRDGLLTGFVVTILACLLWRLRGGVEGYLRDASASIFTAAYVPLFAAFAAMLVVPADGAARVLCFMILVVSSDTGGYVAGVLFGKHPMAPVISPKKSWEGFCGSVVAGVVAGALTVHFMLGGEVWEGVLFGIAIVATATLGDLVESVIKRDLGVKDMGTLLPGHGGLMDRMDSLLPSAVVSWLLLRLFVPA</sequence>
<comment type="pathway">
    <text evidence="3 18">Phospholipid metabolism; CDP-diacylglycerol biosynthesis; CDP-diacylglycerol from sn-glycerol 3-phosphate: step 3/3.</text>
</comment>
<dbReference type="Pfam" id="PF01148">
    <property type="entry name" value="CTP_transf_1"/>
    <property type="match status" value="1"/>
</dbReference>
<dbReference type="InterPro" id="IPR000374">
    <property type="entry name" value="PC_trans"/>
</dbReference>
<keyword evidence="12 18" id="KW-0548">Nucleotidyltransferase</keyword>
<proteinExistence type="inferred from homology"/>
<feature type="transmembrane region" description="Helical" evidence="20">
    <location>
        <begin position="37"/>
        <end position="55"/>
    </location>
</feature>
<feature type="transmembrane region" description="Helical" evidence="20">
    <location>
        <begin position="235"/>
        <end position="256"/>
    </location>
</feature>
<dbReference type="EC" id="2.7.7.41" evidence="6 18"/>
<organism evidence="21 22">
    <name type="scientific">Actinokineospora alba</name>
    <dbReference type="NCBI Taxonomy" id="504798"/>
    <lineage>
        <taxon>Bacteria</taxon>
        <taxon>Bacillati</taxon>
        <taxon>Actinomycetota</taxon>
        <taxon>Actinomycetes</taxon>
        <taxon>Pseudonocardiales</taxon>
        <taxon>Pseudonocardiaceae</taxon>
        <taxon>Actinokineospora</taxon>
    </lineage>
</organism>
<feature type="transmembrane region" description="Helical" evidence="20">
    <location>
        <begin position="209"/>
        <end position="229"/>
    </location>
</feature>
<keyword evidence="22" id="KW-1185">Reference proteome</keyword>
<protein>
    <recommendedName>
        <fullName evidence="7 18">Phosphatidate cytidylyltransferase</fullName>
        <ecNumber evidence="6 18">2.7.7.41</ecNumber>
    </recommendedName>
</protein>
<evidence type="ECO:0000313" key="21">
    <source>
        <dbReference type="EMBL" id="SDO26957.1"/>
    </source>
</evidence>
<evidence type="ECO:0000256" key="1">
    <source>
        <dbReference type="ARBA" id="ARBA00001698"/>
    </source>
</evidence>
<feature type="transmembrane region" description="Helical" evidence="20">
    <location>
        <begin position="112"/>
        <end position="129"/>
    </location>
</feature>
<evidence type="ECO:0000256" key="12">
    <source>
        <dbReference type="ARBA" id="ARBA00022695"/>
    </source>
</evidence>
<evidence type="ECO:0000256" key="5">
    <source>
        <dbReference type="ARBA" id="ARBA00010185"/>
    </source>
</evidence>
<gene>
    <name evidence="21" type="ORF">SAMN05192558_102429</name>
</gene>
<evidence type="ECO:0000256" key="15">
    <source>
        <dbReference type="ARBA" id="ARBA00023136"/>
    </source>
</evidence>
<keyword evidence="10 18" id="KW-0808">Transferase</keyword>